<dbReference type="Gene3D" id="3.40.630.30">
    <property type="match status" value="1"/>
</dbReference>
<reference evidence="3" key="1">
    <citation type="journal article" date="2019" name="Int. J. Syst. Evol. Microbiol.">
        <title>The Global Catalogue of Microorganisms (GCM) 10K type strain sequencing project: providing services to taxonomists for standard genome sequencing and annotation.</title>
        <authorList>
            <consortium name="The Broad Institute Genomics Platform"/>
            <consortium name="The Broad Institute Genome Sequencing Center for Infectious Disease"/>
            <person name="Wu L."/>
            <person name="Ma J."/>
        </authorList>
    </citation>
    <scope>NUCLEOTIDE SEQUENCE [LARGE SCALE GENOMIC DNA]</scope>
    <source>
        <strain evidence="3">CCM 8939</strain>
    </source>
</reference>
<name>A0ABQ2BHX3_9SPHI</name>
<evidence type="ECO:0000259" key="1">
    <source>
        <dbReference type="Pfam" id="PF00583"/>
    </source>
</evidence>
<dbReference type="Proteomes" id="UP000645390">
    <property type="component" value="Unassembled WGS sequence"/>
</dbReference>
<evidence type="ECO:0000313" key="2">
    <source>
        <dbReference type="EMBL" id="GGI23804.1"/>
    </source>
</evidence>
<evidence type="ECO:0000313" key="3">
    <source>
        <dbReference type="Proteomes" id="UP000645390"/>
    </source>
</evidence>
<protein>
    <recommendedName>
        <fullName evidence="1">N-acetyltransferase domain-containing protein</fullName>
    </recommendedName>
</protein>
<dbReference type="Pfam" id="PF00583">
    <property type="entry name" value="Acetyltransf_1"/>
    <property type="match status" value="1"/>
</dbReference>
<dbReference type="CDD" id="cd04301">
    <property type="entry name" value="NAT_SF"/>
    <property type="match status" value="1"/>
</dbReference>
<proteinExistence type="predicted"/>
<dbReference type="SUPFAM" id="SSF55729">
    <property type="entry name" value="Acyl-CoA N-acyltransferases (Nat)"/>
    <property type="match status" value="1"/>
</dbReference>
<dbReference type="EMBL" id="BMDJ01000002">
    <property type="protein sequence ID" value="GGI23804.1"/>
    <property type="molecule type" value="Genomic_DNA"/>
</dbReference>
<organism evidence="2 3">
    <name type="scientific">Pedobacter mendelii</name>
    <dbReference type="NCBI Taxonomy" id="1908240"/>
    <lineage>
        <taxon>Bacteria</taxon>
        <taxon>Pseudomonadati</taxon>
        <taxon>Bacteroidota</taxon>
        <taxon>Sphingobacteriia</taxon>
        <taxon>Sphingobacteriales</taxon>
        <taxon>Sphingobacteriaceae</taxon>
        <taxon>Pedobacter</taxon>
    </lineage>
</organism>
<feature type="domain" description="N-acetyltransferase" evidence="1">
    <location>
        <begin position="10"/>
        <end position="71"/>
    </location>
</feature>
<keyword evidence="3" id="KW-1185">Reference proteome</keyword>
<dbReference type="InterPro" id="IPR016181">
    <property type="entry name" value="Acyl_CoA_acyltransferase"/>
</dbReference>
<accession>A0ABQ2BHX3</accession>
<dbReference type="InterPro" id="IPR000182">
    <property type="entry name" value="GNAT_dom"/>
</dbReference>
<sequence length="81" mass="9467">METYLSESFSDEKIIDELSNKESMFFIAWDNNVPIGYLKVNIGKAQTELQDPFALEIERIYVKASYHGKKLVNCCMIKLWK</sequence>
<comment type="caution">
    <text evidence="2">The sequence shown here is derived from an EMBL/GenBank/DDBJ whole genome shotgun (WGS) entry which is preliminary data.</text>
</comment>
<gene>
    <name evidence="2" type="ORF">GCM10008119_09490</name>
</gene>